<feature type="compositionally biased region" description="Pro residues" evidence="1">
    <location>
        <begin position="494"/>
        <end position="503"/>
    </location>
</feature>
<name>A0AA38VI05_9PEZI</name>
<evidence type="ECO:0000256" key="2">
    <source>
        <dbReference type="SAM" id="Phobius"/>
    </source>
</evidence>
<keyword evidence="2" id="KW-0472">Membrane</keyword>
<proteinExistence type="predicted"/>
<feature type="compositionally biased region" description="Polar residues" evidence="1">
    <location>
        <begin position="401"/>
        <end position="410"/>
    </location>
</feature>
<feature type="compositionally biased region" description="Pro residues" evidence="1">
    <location>
        <begin position="429"/>
        <end position="440"/>
    </location>
</feature>
<evidence type="ECO:0000256" key="3">
    <source>
        <dbReference type="SAM" id="SignalP"/>
    </source>
</evidence>
<organism evidence="4 5">
    <name type="scientific">Pleurostoma richardsiae</name>
    <dbReference type="NCBI Taxonomy" id="41990"/>
    <lineage>
        <taxon>Eukaryota</taxon>
        <taxon>Fungi</taxon>
        <taxon>Dikarya</taxon>
        <taxon>Ascomycota</taxon>
        <taxon>Pezizomycotina</taxon>
        <taxon>Sordariomycetes</taxon>
        <taxon>Sordariomycetidae</taxon>
        <taxon>Calosphaeriales</taxon>
        <taxon>Pleurostomataceae</taxon>
        <taxon>Pleurostoma</taxon>
    </lineage>
</organism>
<feature type="chain" id="PRO_5041454583" evidence="3">
    <location>
        <begin position="22"/>
        <end position="604"/>
    </location>
</feature>
<evidence type="ECO:0000313" key="5">
    <source>
        <dbReference type="Proteomes" id="UP001174694"/>
    </source>
</evidence>
<dbReference type="EMBL" id="JANBVO010000018">
    <property type="protein sequence ID" value="KAJ9143845.1"/>
    <property type="molecule type" value="Genomic_DNA"/>
</dbReference>
<evidence type="ECO:0000313" key="4">
    <source>
        <dbReference type="EMBL" id="KAJ9143845.1"/>
    </source>
</evidence>
<gene>
    <name evidence="4" type="ORF">NKR23_g6330</name>
</gene>
<feature type="signal peptide" evidence="3">
    <location>
        <begin position="1"/>
        <end position="21"/>
    </location>
</feature>
<keyword evidence="2" id="KW-0812">Transmembrane</keyword>
<reference evidence="4" key="1">
    <citation type="submission" date="2022-07" db="EMBL/GenBank/DDBJ databases">
        <title>Fungi with potential for degradation of polypropylene.</title>
        <authorList>
            <person name="Gostincar C."/>
        </authorList>
    </citation>
    <scope>NUCLEOTIDE SEQUENCE</scope>
    <source>
        <strain evidence="4">EXF-13308</strain>
    </source>
</reference>
<keyword evidence="5" id="KW-1185">Reference proteome</keyword>
<sequence>MPPLMPRWAVPVVYLLSSVFALEVTPGSECASVCLNQPDSDASDPKSSWTNSTDIVCENVDYFSSSTGEKYKSCVECLQTSDAVSGSENDLSWFLYNLRFAVSVCLFDFPGHTKNTSTPCDIDYACQPLQGALESGDLDPANVTEFQYCSVNGGAFGGEAVTNCVQCMQASSGQTYLSNFLVALQAGCQQKPAPGLLLGLDGSLFSNTLVNSTNAPVNQTATASQTEKKSSVMTVGTIVGIAVGAGLLLLGGIALFIVYWRRQKKLARGNADRDDLGDKGSHSSVTVLTLPTARTIISSRNTPTNFTMDYKSEPQVQDYEMRENNTNRDYLSNSEYYDEMEGKSRGRPLKNLDESPDTLTRPVVSDSALPTHPAYLPRSFLPVSRTPSPNATPLPKASPKGSITSTRSNQAPPPYAIQTYLKSSEHVKFPPPPPGAPPPLSGGSGTSSRSRTGLEPPGPPSTASSARQTPSPPLLSNPPSRQQSRHTPDTTTTSPPPPPPPRGHSPRVPSLVLPSVPRIRVPKKYSPPTINVQEATPIEGPGGGGGKIDITGPLAFPEEYRRRQLQRQQLLQQELGDDEIIETRVQPLRDGEMPIPSGKSYLYG</sequence>
<keyword evidence="3" id="KW-0732">Signal</keyword>
<feature type="region of interest" description="Disordered" evidence="1">
    <location>
        <begin position="338"/>
        <end position="552"/>
    </location>
</feature>
<dbReference type="Proteomes" id="UP001174694">
    <property type="component" value="Unassembled WGS sequence"/>
</dbReference>
<protein>
    <submittedName>
        <fullName evidence="4">Exo-alpha-sialidase neuraminidase</fullName>
    </submittedName>
</protein>
<feature type="transmembrane region" description="Helical" evidence="2">
    <location>
        <begin position="238"/>
        <end position="260"/>
    </location>
</feature>
<keyword evidence="2" id="KW-1133">Transmembrane helix</keyword>
<feature type="region of interest" description="Disordered" evidence="1">
    <location>
        <begin position="584"/>
        <end position="604"/>
    </location>
</feature>
<accession>A0AA38VI05</accession>
<feature type="compositionally biased region" description="Low complexity" evidence="1">
    <location>
        <begin position="506"/>
        <end position="518"/>
    </location>
</feature>
<dbReference type="AlphaFoldDB" id="A0AA38VI05"/>
<evidence type="ECO:0000256" key="1">
    <source>
        <dbReference type="SAM" id="MobiDB-lite"/>
    </source>
</evidence>
<comment type="caution">
    <text evidence="4">The sequence shown here is derived from an EMBL/GenBank/DDBJ whole genome shotgun (WGS) entry which is preliminary data.</text>
</comment>